<protein>
    <submittedName>
        <fullName evidence="1">Uncharacterized protein</fullName>
    </submittedName>
</protein>
<accession>A0ABQ8NWM9</accession>
<comment type="caution">
    <text evidence="1">The sequence shown here is derived from an EMBL/GenBank/DDBJ whole genome shotgun (WGS) entry which is preliminary data.</text>
</comment>
<keyword evidence="2" id="KW-1185">Reference proteome</keyword>
<evidence type="ECO:0000313" key="1">
    <source>
        <dbReference type="EMBL" id="KAI6303111.1"/>
    </source>
</evidence>
<gene>
    <name evidence="1" type="ORF">MCOR33_001706</name>
</gene>
<dbReference type="EMBL" id="JABSND010000017">
    <property type="protein sequence ID" value="KAI6303111.1"/>
    <property type="molecule type" value="Genomic_DNA"/>
</dbReference>
<organism evidence="1 2">
    <name type="scientific">Pyricularia grisea</name>
    <name type="common">Crabgrass-specific blast fungus</name>
    <name type="synonym">Magnaporthe grisea</name>
    <dbReference type="NCBI Taxonomy" id="148305"/>
    <lineage>
        <taxon>Eukaryota</taxon>
        <taxon>Fungi</taxon>
        <taxon>Dikarya</taxon>
        <taxon>Ascomycota</taxon>
        <taxon>Pezizomycotina</taxon>
        <taxon>Sordariomycetes</taxon>
        <taxon>Sordariomycetidae</taxon>
        <taxon>Magnaporthales</taxon>
        <taxon>Pyriculariaceae</taxon>
        <taxon>Pyricularia</taxon>
    </lineage>
</organism>
<evidence type="ECO:0000313" key="2">
    <source>
        <dbReference type="Proteomes" id="UP001059893"/>
    </source>
</evidence>
<proteinExistence type="predicted"/>
<name>A0ABQ8NWM9_PYRGI</name>
<reference evidence="1" key="1">
    <citation type="submission" date="2021-01" db="EMBL/GenBank/DDBJ databases">
        <title>Deciphering the adaptive evolutionary patterns associated with biogeogrpahic diversity in the finger millet blast pathogen Magnaporthe oryzae in Eastern Africa.</title>
        <authorList>
            <person name="Onyema G."/>
            <person name="Shittu T.A."/>
            <person name="Dodsworth S."/>
            <person name="Devilliers S."/>
            <person name="Muthumeenakshi S."/>
            <person name="Sreenivasaprasad S."/>
        </authorList>
    </citation>
    <scope>NUCLEOTIDE SEQUENCE</scope>
    <source>
        <strain evidence="1">D15/s37</strain>
    </source>
</reference>
<sequence length="54" mass="5816">MHAVDWQLITEKQLLSPPRSQHGGAASSARSTCGLYAFPITFRLGGRNGAFPNT</sequence>
<dbReference type="Proteomes" id="UP001059893">
    <property type="component" value="Unassembled WGS sequence"/>
</dbReference>